<evidence type="ECO:0000313" key="6">
    <source>
        <dbReference type="Proteomes" id="UP000184233"/>
    </source>
</evidence>
<dbReference type="InterPro" id="IPR050141">
    <property type="entry name" value="GCL_type2/YbdK_subfam"/>
</dbReference>
<evidence type="ECO:0000313" key="5">
    <source>
        <dbReference type="EMBL" id="OJX56637.1"/>
    </source>
</evidence>
<evidence type="ECO:0000256" key="4">
    <source>
        <dbReference type="HAMAP-Rule" id="MF_01609"/>
    </source>
</evidence>
<dbReference type="PANTHER" id="PTHR36510:SF1">
    <property type="entry name" value="GLUTAMATE--CYSTEINE LIGASE 2-RELATED"/>
    <property type="match status" value="1"/>
</dbReference>
<evidence type="ECO:0000256" key="3">
    <source>
        <dbReference type="ARBA" id="ARBA00022840"/>
    </source>
</evidence>
<comment type="similarity">
    <text evidence="4">Belongs to the glutamate--cysteine ligase type 2 family. YbdK subfamily.</text>
</comment>
<dbReference type="InterPro" id="IPR014746">
    <property type="entry name" value="Gln_synth/guanido_kin_cat_dom"/>
</dbReference>
<dbReference type="SUPFAM" id="SSF55931">
    <property type="entry name" value="Glutamine synthetase/guanido kinase"/>
    <property type="match status" value="1"/>
</dbReference>
<accession>A0A1M3KW80</accession>
<proteinExistence type="inferred from homology"/>
<dbReference type="STRING" id="1895771.BGO89_08800"/>
<keyword evidence="2 4" id="KW-0547">Nucleotide-binding</keyword>
<comment type="caution">
    <text evidence="5">The sequence shown here is derived from an EMBL/GenBank/DDBJ whole genome shotgun (WGS) entry which is preliminary data.</text>
</comment>
<dbReference type="Proteomes" id="UP000184233">
    <property type="component" value="Unassembled WGS sequence"/>
</dbReference>
<keyword evidence="1 4" id="KW-0436">Ligase</keyword>
<dbReference type="GO" id="GO:0005524">
    <property type="term" value="F:ATP binding"/>
    <property type="evidence" value="ECO:0007669"/>
    <property type="project" value="UniProtKB-KW"/>
</dbReference>
<dbReference type="AlphaFoldDB" id="A0A1M3KW80"/>
<dbReference type="NCBIfam" id="TIGR02050">
    <property type="entry name" value="gshA_cyan_rel"/>
    <property type="match status" value="1"/>
</dbReference>
<dbReference type="GO" id="GO:0004357">
    <property type="term" value="F:glutamate-cysteine ligase activity"/>
    <property type="evidence" value="ECO:0007669"/>
    <property type="project" value="UniProtKB-EC"/>
</dbReference>
<gene>
    <name evidence="5" type="ORF">BGO89_08800</name>
</gene>
<dbReference type="GO" id="GO:0042398">
    <property type="term" value="P:modified amino acid biosynthetic process"/>
    <property type="evidence" value="ECO:0007669"/>
    <property type="project" value="InterPro"/>
</dbReference>
<dbReference type="HAMAP" id="MF_01609">
    <property type="entry name" value="Glu_cys_ligase_2"/>
    <property type="match status" value="1"/>
</dbReference>
<dbReference type="NCBIfam" id="NF010039">
    <property type="entry name" value="PRK13515.1"/>
    <property type="match status" value="1"/>
</dbReference>
<comment type="function">
    <text evidence="4">ATP-dependent carboxylate-amine ligase which exhibits weak glutamate--cysteine ligase activity.</text>
</comment>
<organism evidence="5 6">
    <name type="scientific">Candidatus Kapaibacterium thiocyanatum</name>
    <dbReference type="NCBI Taxonomy" id="1895771"/>
    <lineage>
        <taxon>Bacteria</taxon>
        <taxon>Pseudomonadati</taxon>
        <taxon>Candidatus Kapaibacteriota</taxon>
        <taxon>Candidatus Kapaibacteriia</taxon>
        <taxon>Candidatus Kapaibacteriales</taxon>
        <taxon>Candidatus Kapaibacteriaceae</taxon>
        <taxon>Candidatus Kapaibacterium</taxon>
    </lineage>
</organism>
<name>A0A1M3KW80_9BACT</name>
<evidence type="ECO:0000256" key="1">
    <source>
        <dbReference type="ARBA" id="ARBA00022598"/>
    </source>
</evidence>
<dbReference type="Gene3D" id="3.30.590.20">
    <property type="match status" value="1"/>
</dbReference>
<dbReference type="EMBL" id="MKVH01000024">
    <property type="protein sequence ID" value="OJX56637.1"/>
    <property type="molecule type" value="Genomic_DNA"/>
</dbReference>
<evidence type="ECO:0000256" key="2">
    <source>
        <dbReference type="ARBA" id="ARBA00022741"/>
    </source>
</evidence>
<dbReference type="InterPro" id="IPR006336">
    <property type="entry name" value="GCS2"/>
</dbReference>
<comment type="catalytic activity">
    <reaction evidence="4">
        <text>L-cysteine + L-glutamate + ATP = gamma-L-glutamyl-L-cysteine + ADP + phosphate + H(+)</text>
        <dbReference type="Rhea" id="RHEA:13285"/>
        <dbReference type="ChEBI" id="CHEBI:15378"/>
        <dbReference type="ChEBI" id="CHEBI:29985"/>
        <dbReference type="ChEBI" id="CHEBI:30616"/>
        <dbReference type="ChEBI" id="CHEBI:35235"/>
        <dbReference type="ChEBI" id="CHEBI:43474"/>
        <dbReference type="ChEBI" id="CHEBI:58173"/>
        <dbReference type="ChEBI" id="CHEBI:456216"/>
        <dbReference type="EC" id="6.3.2.2"/>
    </reaction>
</comment>
<reference evidence="5 6" key="1">
    <citation type="submission" date="2016-09" db="EMBL/GenBank/DDBJ databases">
        <title>Genome-resolved meta-omics ties microbial dynamics to process performance in biotechnology for thiocyanate degradation.</title>
        <authorList>
            <person name="Kantor R.S."/>
            <person name="Huddy R.J."/>
            <person name="Iyer R."/>
            <person name="Thomas B.C."/>
            <person name="Brown C.T."/>
            <person name="Anantharaman K."/>
            <person name="Tringe S."/>
            <person name="Hettich R.L."/>
            <person name="Harrison S.T."/>
            <person name="Banfield J.F."/>
        </authorList>
    </citation>
    <scope>NUCLEOTIDE SEQUENCE [LARGE SCALE GENOMIC DNA]</scope>
    <source>
        <strain evidence="5">59-99</strain>
    </source>
</reference>
<dbReference type="EC" id="6.3.2.2" evidence="4"/>
<keyword evidence="3 4" id="KW-0067">ATP-binding</keyword>
<dbReference type="PANTHER" id="PTHR36510">
    <property type="entry name" value="GLUTAMATE--CYSTEINE LIGASE 2-RELATED"/>
    <property type="match status" value="1"/>
</dbReference>
<protein>
    <recommendedName>
        <fullName evidence="4">Putative glutamate--cysteine ligase 2</fullName>
        <ecNumber evidence="4">6.3.2.2</ecNumber>
    </recommendedName>
    <alternativeName>
        <fullName evidence="4">Gamma-glutamylcysteine synthetase 2</fullName>
        <shortName evidence="4">GCS 2</shortName>
        <shortName evidence="4">Gamma-GCS 2</shortName>
    </alternativeName>
</protein>
<sequence>MEDPAVTYDATDNPYARPSFTLGIEEEYMVLDPTTYDLRSHVNLELLSKGRLLLHEHIKPEMHGSMLEIGTGICRNVKEAHFEVTKIRSIVAHLARQNGLLIGAASTHPFAHWEDQDIYPDDRYRILIEDMQMLARSLLIFGMHIHIGIENREVQIQIMNEMRYFMPHILAISTNSPFWEGVNTGLKSFRSKIFERFPRTGLPDRLAGWSEYTQYVNLLVKTGSIDNAKKIWWDIRPHPFFPTLEVRICDLPMRIEETIAIAALCQALAAKLYSLYAKNLSFRQYRRSLLMENKWRAVRYGLDGKLIDWGRQKELPARDLIRELLDFVDDVVDELGSRQEIEYIHHILETGSGADRQIKVFNETGSIQEVVRYIQRETTNGLIEDVTPFLSGIQPPSDEAMQEKILSIRSENSPK</sequence>
<dbReference type="Pfam" id="PF04107">
    <property type="entry name" value="GCS2"/>
    <property type="match status" value="1"/>
</dbReference>
<dbReference type="InterPro" id="IPR011793">
    <property type="entry name" value="YbdK"/>
</dbReference>